<dbReference type="Pfam" id="PF00092">
    <property type="entry name" value="VWA"/>
    <property type="match status" value="1"/>
</dbReference>
<sequence length="910" mass="100301">MLVYDNSETTLFVSFVTEKDSSKEVSSSTLVEDIPLWPVLHISDPMSTTFSSILLTYTSENGITSAPLVGMPRAGCLFEWIFDGNITCEQQNTIVTLEFAFFDSFNQPLLRRVFPGFCSPPAAASATMPTITATSSPADCSNPDIVSCPMTNRQPFAVDTNFRTLTFMMEVNDNTQTVMNGLRTFLDPTKFTTSVSTIQQYNFILFGASCSIKSVILTQHASQFLGVFSSDINNLCDSGSTNLQDAFNFATKFLGPQKGLIFTIINSTASQINDFQAFYSSQQPLNQSIYIIAQTHLPTTFNTLPMLSDLAISTGGMLVLLSSTDSTIMYIKNMLPILTSKTVTLGSFAKISYGQNGKDEAINIEDHFDEIVLTLIKLDGSGANLNLTINTNPSPTAGIVPFVEDTDRYTKILHYKSSLQHELSAIAHIYGCDTDCLFFVQVTGGQKMVVRFTDSIRSDFPTLRPTYATNATAIISVPAPDTKITSISFGLIDQSPLTPVNFIERPASTCTFNYATILSTAAMTPLPRPNFLKNIWLDIVLVVDVSNSITADGLLGAKAFLKSIVGALTVSQAPGKTARLAIVGFAATAQVFQDFNALHSTSDALLAIDNIPYSGSEGVNIAGKVCLKALRAAEDVIDQSDERPTAQNVVFLVTSAYNKGSNQDPHPVANQLKDDGTTIITVAYAQEDTSLPPNIDFASPGYNFTNQQPDLFPALGRALCDVNCFCLPRWDEVIASFARVVRVTLAREECSLAVSQICPYRGLRLVDLHLPEMSPTHWEQSHEYLFVPNRTTWWYALKYCTAWCGYLVSIQDEQENQVILEMVRRHQSQNFKNYWIGFKGWKGGWYLDDESNVQYYNFADQEQADETIKNVDYAGGCIQADVNGVWSTSLCDPETRPFVCERNTADENIR</sequence>
<name>A0A914VZJ7_9BILA</name>
<feature type="domain" description="C-type lectin" evidence="1">
    <location>
        <begin position="779"/>
        <end position="892"/>
    </location>
</feature>
<dbReference type="AlphaFoldDB" id="A0A914VZJ7"/>
<dbReference type="InterPro" id="IPR016187">
    <property type="entry name" value="CTDL_fold"/>
</dbReference>
<dbReference type="Gene3D" id="3.10.100.10">
    <property type="entry name" value="Mannose-Binding Protein A, subunit A"/>
    <property type="match status" value="1"/>
</dbReference>
<dbReference type="Pfam" id="PF00059">
    <property type="entry name" value="Lectin_C"/>
    <property type="match status" value="1"/>
</dbReference>
<dbReference type="SMART" id="SM00327">
    <property type="entry name" value="VWA"/>
    <property type="match status" value="1"/>
</dbReference>
<dbReference type="InterPro" id="IPR016186">
    <property type="entry name" value="C-type_lectin-like/link_sf"/>
</dbReference>
<protein>
    <submittedName>
        <fullName evidence="4">Uncharacterized protein</fullName>
    </submittedName>
</protein>
<dbReference type="SUPFAM" id="SSF56436">
    <property type="entry name" value="C-type lectin-like"/>
    <property type="match status" value="1"/>
</dbReference>
<dbReference type="PROSITE" id="PS50234">
    <property type="entry name" value="VWFA"/>
    <property type="match status" value="1"/>
</dbReference>
<dbReference type="SUPFAM" id="SSF53300">
    <property type="entry name" value="vWA-like"/>
    <property type="match status" value="1"/>
</dbReference>
<feature type="domain" description="VWFA" evidence="2">
    <location>
        <begin position="538"/>
        <end position="722"/>
    </location>
</feature>
<dbReference type="Gene3D" id="3.40.50.410">
    <property type="entry name" value="von Willebrand factor, type A domain"/>
    <property type="match status" value="1"/>
</dbReference>
<dbReference type="InterPro" id="IPR002035">
    <property type="entry name" value="VWF_A"/>
</dbReference>
<dbReference type="WBParaSite" id="PSAMB.scaffold2831size20984.g19485.t1">
    <property type="protein sequence ID" value="PSAMB.scaffold2831size20984.g19485.t1"/>
    <property type="gene ID" value="PSAMB.scaffold2831size20984.g19485"/>
</dbReference>
<keyword evidence="3" id="KW-1185">Reference proteome</keyword>
<dbReference type="PANTHER" id="PTHR31024:SF3">
    <property type="entry name" value="C-TYPE LECTIN-RELATED"/>
    <property type="match status" value="1"/>
</dbReference>
<evidence type="ECO:0000259" key="2">
    <source>
        <dbReference type="PROSITE" id="PS50234"/>
    </source>
</evidence>
<dbReference type="Proteomes" id="UP000887566">
    <property type="component" value="Unplaced"/>
</dbReference>
<dbReference type="CDD" id="cd00037">
    <property type="entry name" value="CLECT"/>
    <property type="match status" value="1"/>
</dbReference>
<reference evidence="4" key="1">
    <citation type="submission" date="2022-11" db="UniProtKB">
        <authorList>
            <consortium name="WormBaseParasite"/>
        </authorList>
    </citation>
    <scope>IDENTIFICATION</scope>
</reference>
<organism evidence="3 4">
    <name type="scientific">Plectus sambesii</name>
    <dbReference type="NCBI Taxonomy" id="2011161"/>
    <lineage>
        <taxon>Eukaryota</taxon>
        <taxon>Metazoa</taxon>
        <taxon>Ecdysozoa</taxon>
        <taxon>Nematoda</taxon>
        <taxon>Chromadorea</taxon>
        <taxon>Plectida</taxon>
        <taxon>Plectina</taxon>
        <taxon>Plectoidea</taxon>
        <taxon>Plectidae</taxon>
        <taxon>Plectus</taxon>
    </lineage>
</organism>
<dbReference type="InterPro" id="IPR001304">
    <property type="entry name" value="C-type_lectin-like"/>
</dbReference>
<dbReference type="InterPro" id="IPR036465">
    <property type="entry name" value="vWFA_dom_sf"/>
</dbReference>
<proteinExistence type="predicted"/>
<dbReference type="PANTHER" id="PTHR31024">
    <property type="entry name" value="C-TYPE LECTIN"/>
    <property type="match status" value="1"/>
</dbReference>
<evidence type="ECO:0000259" key="1">
    <source>
        <dbReference type="PROSITE" id="PS50041"/>
    </source>
</evidence>
<accession>A0A914VZJ7</accession>
<evidence type="ECO:0000313" key="3">
    <source>
        <dbReference type="Proteomes" id="UP000887566"/>
    </source>
</evidence>
<dbReference type="SMART" id="SM00034">
    <property type="entry name" value="CLECT"/>
    <property type="match status" value="1"/>
</dbReference>
<evidence type="ECO:0000313" key="4">
    <source>
        <dbReference type="WBParaSite" id="PSAMB.scaffold2831size20984.g19485.t1"/>
    </source>
</evidence>
<dbReference type="PROSITE" id="PS50041">
    <property type="entry name" value="C_TYPE_LECTIN_2"/>
    <property type="match status" value="1"/>
</dbReference>